<feature type="compositionally biased region" description="Pro residues" evidence="1">
    <location>
        <begin position="82"/>
        <end position="97"/>
    </location>
</feature>
<feature type="region of interest" description="Disordered" evidence="1">
    <location>
        <begin position="71"/>
        <end position="101"/>
    </location>
</feature>
<sequence>MSQLIPSLNPLALLDYLATISNENLSDDLDNPGASGMFVFGQELVSSELSTGDRFGEAVVFNNDLIYVGMPGEDGNSTVGPGPTPNPPPTPTPPEPPTTNIGDLYNAGSAIWSNMYGHTESFEGRSGPFMVRYGVWSTPESEDDLGDSHIITREFKTTAAGEFTVRAVADANLTAYIDDIEVSAISYNPNDRVAATETNIGLAAGTHTIKFIASKNWAVTAQQRQLAAKPMPSELSDQRALAFGSTGTQSGYWAVAGYQKMYFSVDGITDWTLATGVSNFLSENDVSANFILFLNNEFWVFCDNGIILYLGFGADSQFTSMRQNFDTDVEPYKRTFYSATVNNGTLMVSGIDQIFRGSLTKNEQLQLITSLDTNPQWPSMDPNNTFYPLRAKLNFLTSINQQFIACGYGTIAYSSDGIFWDCVKITSDNTSSGEPLDVYSAVWFNNQFIIHSNQGVHILGDVVTVNQEVVPRVQRIMQNRVFTINRRMSAGSAQFTRIGEKLFLSGPEFSVTEQNQNTEDWMYASTTGSDWYPALSFSLINYPFYRITNVQVAPNKVIAYCQPVSGIPVSPLVSYDNGDSWQLAFDSLGFALAIYPSSAMLEYGRELPTALWDTRSGKDKNSVPTLALGNGFTPNTLDSETENTTDESDSIDVITVGSKEPDLGQVAVFSDVTGSGTWVVKHQRTANVDPSSINSVFLFNTVSNSKVETLDFIDPAKGRILGIAEQALDYKTCFDPAYYNIGNTIRVQPGICWGPDQVGKIWWDLSTVSWLDYEQGEFAYRSANWGKLFPGSIIKLYVWIESLVPPSQYLQSSNTSMPRDMNDTEYVELTTVDQVTGIMQTRYFFWVTDIGSDAPAIRNGLSLNDIARLIESPQTSGIPYAAFVSPSTIGMWNISDMLVSDDIALHVSYDTQKNDNLIHSEFQLVQEGSVTSALPNNIVIKIIDSLCAADMAGNPVPDPLLPESERYGIGFRPRQGVFKDSKAALRMFITAANRLFIERPLLSSITTDSPLYFAEKPPTAHSGNYVSVVPDNTTLSYLETSIFNVGDRVLVEVDAALDGWAIYELNSEKNWDRVVRQSFNTAKFWNITDWFESEFYAALTKFSYVVNYDYEVQSLQLVPGQTVKVKDSGGGKFKIYAMGDNDEIRVVGIQSATLSLSERLWLVQPPLEIRNILTALFDIFRQEKVLNDGFFALVRYALSEQKAVDWVFKTSFITVLHKIRKLSQYATYQKDNQDFVREFINEVKPYRTKIREYLLSYAADETWDGVVTDFDLPGYYDVDFGRFRSVSGEHNKDPELLELEENKQWADNHTYAVGTIEVINGGTGYTIAPQVIIEGGGGTGATAYSQISNGVVRRVIISNGGTGYTTTPVIRLFGVVGAGAKAVARLYNGTVRKISTTIKFDRYTYDSSMIDWAPNTQYAPGTVITYHGVVYRVNTPYTSSAEFDANYLTLVDAASIDNANDRTMGFYQPQAGMLPRELGKIFTGIEYPGMKIQGAAFTDVSEMAVGADGLEQLADDALDEIVTSAYRDIALGTRPEDINIHGGAYVDEFSSHAPEELIPGIVFDTLDIQVFTRPSPNSATNPAGADIRVVSASGTGEKTQFNVEINNFHAESCIIYTLHRGYMKQAVDYTYDINDSIVEFTQAPAADDIIYVYLMRTTGNNCIFSESFETNGIMQQLHIPNVDSRIITDSAILVNGSRIHGYTIDSAAHSSVINFTTAPDVGTFLHVYLFSGTAGTHSYSDVHTQFVDASTLASRTIELDTILRYTSPFDSAVIVEVDNLRLRPSDNRYYSGDGIRALYPVPTTGDTVPDTSAITVYVDGIMRYENVEYVFDWLVLDSGITCLAVKFATAPEDQTEIVISLSSFAEFRVVDSNHIKIEDTVDLNPNSEIKITSFSTHDSLKMKTRVFSGNAGKQLDFSKSDPDKGDIPMALPDSMNTLGLMHEAIGFSLVEWDISPFDVEDYVTPQTIDILATVRTLEASPNTNYVWVTVNGKRLMPNFDFVMTKNDVVMIASSLNILPTDCIIITTFAKPEFSSIVGYRVFQNMLGEVEYLRISGEHTTTLARDLALTDTEIYVSDASTLPTPSATLAIPGVVFVNGERITYYKIDYSTNTLSQLRRGTAGTGAATHLSGTRVVDASSGHAIPRAETARWNTIGISLVNSDTEQAKFVKSKPSFNPG</sequence>
<evidence type="ECO:0000256" key="1">
    <source>
        <dbReference type="SAM" id="MobiDB-lite"/>
    </source>
</evidence>
<evidence type="ECO:0000313" key="2">
    <source>
        <dbReference type="EMBL" id="CAB4130352.1"/>
    </source>
</evidence>
<protein>
    <submittedName>
        <fullName evidence="2">Uncharacterized protein</fullName>
    </submittedName>
</protein>
<feature type="compositionally biased region" description="Acidic residues" evidence="1">
    <location>
        <begin position="639"/>
        <end position="648"/>
    </location>
</feature>
<dbReference type="EMBL" id="LR796237">
    <property type="protein sequence ID" value="CAB4130352.1"/>
    <property type="molecule type" value="Genomic_DNA"/>
</dbReference>
<accession>A0A6J5LAD4</accession>
<reference evidence="2" key="1">
    <citation type="submission" date="2020-04" db="EMBL/GenBank/DDBJ databases">
        <authorList>
            <person name="Chiriac C."/>
            <person name="Salcher M."/>
            <person name="Ghai R."/>
            <person name="Kavagutti S V."/>
        </authorList>
    </citation>
    <scope>NUCLEOTIDE SEQUENCE</scope>
</reference>
<organism evidence="2">
    <name type="scientific">uncultured Caudovirales phage</name>
    <dbReference type="NCBI Taxonomy" id="2100421"/>
    <lineage>
        <taxon>Viruses</taxon>
        <taxon>Duplodnaviria</taxon>
        <taxon>Heunggongvirae</taxon>
        <taxon>Uroviricota</taxon>
        <taxon>Caudoviricetes</taxon>
        <taxon>Peduoviridae</taxon>
        <taxon>Maltschvirus</taxon>
        <taxon>Maltschvirus maltsch</taxon>
    </lineage>
</organism>
<feature type="region of interest" description="Disordered" evidence="1">
    <location>
        <begin position="623"/>
        <end position="648"/>
    </location>
</feature>
<gene>
    <name evidence="2" type="ORF">UFOVP116_402</name>
</gene>
<proteinExistence type="predicted"/>
<name>A0A6J5LAD4_9CAUD</name>